<evidence type="ECO:0000313" key="3">
    <source>
        <dbReference type="Proteomes" id="UP000221852"/>
    </source>
</evidence>
<evidence type="ECO:0000313" key="2">
    <source>
        <dbReference type="EMBL" id="PHI12929.1"/>
    </source>
</evidence>
<gene>
    <name evidence="1" type="ORF">CBG54_10720</name>
    <name evidence="2" type="ORF">CBG59_03835</name>
</gene>
<reference evidence="2 3" key="2">
    <citation type="submission" date="2017-06" db="EMBL/GenBank/DDBJ databases">
        <title>Draft genome sequence of Fusobacterium nucleatum subsp. polymorphum KCOM 1330 (=ChDC F330).</title>
        <authorList>
            <person name="Kook J.-K."/>
            <person name="Park S.-N."/>
            <person name="Lim Y.K."/>
            <person name="Roh H."/>
        </authorList>
    </citation>
    <scope>NUCLEOTIDE SEQUENCE [LARGE SCALE GENOMIC DNA]</scope>
    <source>
        <strain evidence="2">KCOM 1330</strain>
        <strain evidence="3">KCOM 1330 (ChDC F330)</strain>
    </source>
</reference>
<evidence type="ECO:0000313" key="4">
    <source>
        <dbReference type="Proteomes" id="UP000224182"/>
    </source>
</evidence>
<protein>
    <submittedName>
        <fullName evidence="2">Uncharacterized protein</fullName>
    </submittedName>
</protein>
<dbReference type="Proteomes" id="UP000224182">
    <property type="component" value="Unassembled WGS sequence"/>
</dbReference>
<dbReference type="EMBL" id="NIRQ01000001">
    <property type="protein sequence ID" value="PHI12929.1"/>
    <property type="molecule type" value="Genomic_DNA"/>
</dbReference>
<dbReference type="EMBL" id="NIRN01000001">
    <property type="protein sequence ID" value="PHI07421.1"/>
    <property type="molecule type" value="Genomic_DNA"/>
</dbReference>
<organism evidence="2 3">
    <name type="scientific">Fusobacterium nucleatum subsp. polymorphum</name>
    <name type="common">Fusobacterium polymorphum</name>
    <dbReference type="NCBI Taxonomy" id="76857"/>
    <lineage>
        <taxon>Bacteria</taxon>
        <taxon>Fusobacteriati</taxon>
        <taxon>Fusobacteriota</taxon>
        <taxon>Fusobacteriia</taxon>
        <taxon>Fusobacteriales</taxon>
        <taxon>Fusobacteriaceae</taxon>
        <taxon>Fusobacterium</taxon>
    </lineage>
</organism>
<comment type="caution">
    <text evidence="2">The sequence shown here is derived from an EMBL/GenBank/DDBJ whole genome shotgun (WGS) entry which is preliminary data.</text>
</comment>
<sequence length="190" mass="22258">MFKNNFIKGEIIIKKILEKLKNIKYILGLTLLFLSLGRALFSKTTSKVQEEYKKAHKTATYNDGRGRLTTRPKNTLLSETLTVDISYDIIVKKINMKKLDDELFDKFIDPIMLSINVSDSWHGHYLTLFDFLKDFEKETMLVNNGVTAKIEKKHGNRTFVNIIYSFFDGRYAEGFVTFEFEIKKIERKHL</sequence>
<proteinExistence type="predicted"/>
<accession>A0A2C6BEY8</accession>
<name>A0A2C6BEY8_FUSNP</name>
<evidence type="ECO:0000313" key="1">
    <source>
        <dbReference type="EMBL" id="PHI07421.1"/>
    </source>
</evidence>
<dbReference type="AlphaFoldDB" id="A0A2C6BEY8"/>
<reference evidence="1 4" key="1">
    <citation type="submission" date="2017-06" db="EMBL/GenBank/DDBJ databases">
        <title>Draft genome sequence of Fusobacterium nucleatum subsp. polymorphum KCOM 1271 (=ChDC F305).</title>
        <authorList>
            <person name="Kook J.-K."/>
            <person name="Park S.-N."/>
            <person name="Lim Y.K."/>
            <person name="Roh H."/>
        </authorList>
    </citation>
    <scope>NUCLEOTIDE SEQUENCE [LARGE SCALE GENOMIC DNA]</scope>
    <source>
        <strain evidence="1">KCOM 1271</strain>
        <strain evidence="4">KCOM 1271 (ChDC F305)</strain>
    </source>
</reference>
<dbReference type="Proteomes" id="UP000221852">
    <property type="component" value="Unassembled WGS sequence"/>
</dbReference>
<dbReference type="RefSeq" id="WP_098974975.1">
    <property type="nucleotide sequence ID" value="NZ_CP077110.1"/>
</dbReference>